<reference evidence="4" key="1">
    <citation type="submission" date="2014-06" db="EMBL/GenBank/DDBJ databases">
        <authorList>
            <person name="Ju J."/>
            <person name="Zhang J."/>
        </authorList>
    </citation>
    <scope>NUCLEOTIDE SEQUENCE</scope>
    <source>
        <strain evidence="4">SscI8</strain>
    </source>
</reference>
<dbReference type="AlphaFoldDB" id="A0A127Z6K7"/>
<evidence type="ECO:0000313" key="4">
    <source>
        <dbReference type="EMBL" id="CDS82334.1"/>
    </source>
</evidence>
<evidence type="ECO:0000259" key="3">
    <source>
        <dbReference type="PROSITE" id="PS50158"/>
    </source>
</evidence>
<name>A0A127Z6K7_9BASI</name>
<feature type="compositionally biased region" description="Polar residues" evidence="2">
    <location>
        <begin position="33"/>
        <end position="44"/>
    </location>
</feature>
<keyword evidence="1" id="KW-0863">Zinc-finger</keyword>
<sequence>MGMVQVIATSSDGALDDLQIQLCEMLIERRRASSNASTHESSIPSEADGALPQNRSPANNGRTRQLSFSTQSGRPCYQIWRQIASLSLTTFPRFYNQLVWSNGGLGVADEEELVSNSLRWRFNGNPLASHDMMKAVQESITEQLGENRGIKPAKLLFSFPREDQEHFVEVYLNTYKSFKAAKDTVVRWENHPLELARSSIATSTKQRIIRIHQVNPSRAEDFWYKVRKDLNDVVEFHHLWARRKEHEWTDGKKPAMNQRPKKASEHHVTLIGLVMFKGNNRDRQLPGYIKDEYNKEFVLDFEGRGNRCTFCRSNAREAHTLEECWSKKCSRCKRKGHLMKDCRAPSMPQAKFRW</sequence>
<keyword evidence="1" id="KW-0862">Zinc</keyword>
<protein>
    <recommendedName>
        <fullName evidence="3">CCHC-type domain-containing protein</fullName>
    </recommendedName>
</protein>
<organism evidence="4">
    <name type="scientific">Sporisorium scitamineum</name>
    <dbReference type="NCBI Taxonomy" id="49012"/>
    <lineage>
        <taxon>Eukaryota</taxon>
        <taxon>Fungi</taxon>
        <taxon>Dikarya</taxon>
        <taxon>Basidiomycota</taxon>
        <taxon>Ustilaginomycotina</taxon>
        <taxon>Ustilaginomycetes</taxon>
        <taxon>Ustilaginales</taxon>
        <taxon>Ustilaginaceae</taxon>
        <taxon>Sporisorium</taxon>
    </lineage>
</organism>
<proteinExistence type="predicted"/>
<dbReference type="OrthoDB" id="2556401at2759"/>
<dbReference type="GO" id="GO:0008270">
    <property type="term" value="F:zinc ion binding"/>
    <property type="evidence" value="ECO:0007669"/>
    <property type="project" value="UniProtKB-KW"/>
</dbReference>
<keyword evidence="1" id="KW-0479">Metal-binding</keyword>
<feature type="domain" description="CCHC-type" evidence="3">
    <location>
        <begin position="328"/>
        <end position="343"/>
    </location>
</feature>
<gene>
    <name evidence="4" type="ORF">SPSC_03153</name>
</gene>
<dbReference type="InterPro" id="IPR001878">
    <property type="entry name" value="Znf_CCHC"/>
</dbReference>
<feature type="region of interest" description="Disordered" evidence="2">
    <location>
        <begin position="33"/>
        <end position="69"/>
    </location>
</feature>
<dbReference type="PROSITE" id="PS50158">
    <property type="entry name" value="ZF_CCHC"/>
    <property type="match status" value="1"/>
</dbReference>
<evidence type="ECO:0000256" key="1">
    <source>
        <dbReference type="PROSITE-ProRule" id="PRU00047"/>
    </source>
</evidence>
<accession>A0A127Z6K7</accession>
<evidence type="ECO:0000256" key="2">
    <source>
        <dbReference type="SAM" id="MobiDB-lite"/>
    </source>
</evidence>
<dbReference type="Gene3D" id="4.10.60.10">
    <property type="entry name" value="Zinc finger, CCHC-type"/>
    <property type="match status" value="1"/>
</dbReference>
<feature type="compositionally biased region" description="Polar residues" evidence="2">
    <location>
        <begin position="53"/>
        <end position="69"/>
    </location>
</feature>
<dbReference type="EMBL" id="LK056665">
    <property type="protein sequence ID" value="CDS82334.1"/>
    <property type="molecule type" value="Genomic_DNA"/>
</dbReference>
<dbReference type="GO" id="GO:0003676">
    <property type="term" value="F:nucleic acid binding"/>
    <property type="evidence" value="ECO:0007669"/>
    <property type="project" value="InterPro"/>
</dbReference>